<dbReference type="GO" id="GO:0005634">
    <property type="term" value="C:nucleus"/>
    <property type="evidence" value="ECO:0007669"/>
    <property type="project" value="TreeGrafter"/>
</dbReference>
<dbReference type="InterPro" id="IPR008889">
    <property type="entry name" value="VQ"/>
</dbReference>
<dbReference type="AlphaFoldDB" id="A0A6V7PL92"/>
<gene>
    <name evidence="3" type="ORF">CB5_LOCUS14527</name>
</gene>
<reference evidence="3" key="1">
    <citation type="submission" date="2020-07" db="EMBL/GenBank/DDBJ databases">
        <authorList>
            <person name="Lin J."/>
        </authorList>
    </citation>
    <scope>NUCLEOTIDE SEQUENCE</scope>
</reference>
<dbReference type="PANTHER" id="PTHR33143">
    <property type="entry name" value="F16F4.1 PROTEIN-RELATED"/>
    <property type="match status" value="1"/>
</dbReference>
<evidence type="ECO:0000256" key="1">
    <source>
        <dbReference type="SAM" id="MobiDB-lite"/>
    </source>
</evidence>
<feature type="compositionally biased region" description="Low complexity" evidence="1">
    <location>
        <begin position="98"/>
        <end position="108"/>
    </location>
</feature>
<name>A0A6V7PL92_ANACO</name>
<proteinExistence type="predicted"/>
<protein>
    <recommendedName>
        <fullName evidence="2">VQ domain-containing protein</fullName>
    </recommendedName>
</protein>
<feature type="domain" description="VQ" evidence="2">
    <location>
        <begin position="40"/>
        <end position="64"/>
    </location>
</feature>
<feature type="compositionally biased region" description="Basic residues" evidence="1">
    <location>
        <begin position="1"/>
        <end position="10"/>
    </location>
</feature>
<dbReference type="InterPro" id="IPR039607">
    <property type="entry name" value="VQ_8/17/18/20/21/25"/>
</dbReference>
<organism evidence="3">
    <name type="scientific">Ananas comosus var. bracteatus</name>
    <name type="common">red pineapple</name>
    <dbReference type="NCBI Taxonomy" id="296719"/>
    <lineage>
        <taxon>Eukaryota</taxon>
        <taxon>Viridiplantae</taxon>
        <taxon>Streptophyta</taxon>
        <taxon>Embryophyta</taxon>
        <taxon>Tracheophyta</taxon>
        <taxon>Spermatophyta</taxon>
        <taxon>Magnoliopsida</taxon>
        <taxon>Liliopsida</taxon>
        <taxon>Poales</taxon>
        <taxon>Bromeliaceae</taxon>
        <taxon>Bromelioideae</taxon>
        <taxon>Ananas</taxon>
    </lineage>
</organism>
<feature type="compositionally biased region" description="Low complexity" evidence="1">
    <location>
        <begin position="77"/>
        <end position="88"/>
    </location>
</feature>
<dbReference type="PANTHER" id="PTHR33143:SF3">
    <property type="entry name" value="VQ MOTIF-CONTAINING PROTEIN 17-RELATED"/>
    <property type="match status" value="1"/>
</dbReference>
<dbReference type="Pfam" id="PF05678">
    <property type="entry name" value="VQ"/>
    <property type="match status" value="1"/>
</dbReference>
<evidence type="ECO:0000259" key="2">
    <source>
        <dbReference type="Pfam" id="PF05678"/>
    </source>
</evidence>
<feature type="region of interest" description="Disordered" evidence="1">
    <location>
        <begin position="59"/>
        <end position="117"/>
    </location>
</feature>
<dbReference type="EMBL" id="LR862149">
    <property type="protein sequence ID" value="CAD1831316.1"/>
    <property type="molecule type" value="Genomic_DNA"/>
</dbReference>
<feature type="region of interest" description="Disordered" evidence="1">
    <location>
        <begin position="1"/>
        <end position="26"/>
    </location>
</feature>
<evidence type="ECO:0000313" key="3">
    <source>
        <dbReference type="EMBL" id="CAD1831316.1"/>
    </source>
</evidence>
<accession>A0A6V7PL92</accession>
<sequence>MNRQGGRHRPPPMAAVHRDSRAISKPMISKPQIKIWHVLPPEIIHIDAANFRDLVQRLTGPDPAATAPHHTKKTARTRNPQAQNAAVPLPQPPPLPPAEASEPSSSSSHGEEEACIWYEQGIKQEEEEVVVVVEEEEEEEEKERMFWMEESSGFLRALEEDQNGDDDDDQFLLQGLGDFHLLPYLING</sequence>